<dbReference type="EMBL" id="JAWDJW010000973">
    <property type="protein sequence ID" value="KAK3079695.1"/>
    <property type="molecule type" value="Genomic_DNA"/>
</dbReference>
<name>A0ACC3DST3_9PEZI</name>
<keyword evidence="2" id="KW-1185">Reference proteome</keyword>
<evidence type="ECO:0000313" key="1">
    <source>
        <dbReference type="EMBL" id="KAK3079695.1"/>
    </source>
</evidence>
<organism evidence="1 2">
    <name type="scientific">Coniosporium uncinatum</name>
    <dbReference type="NCBI Taxonomy" id="93489"/>
    <lineage>
        <taxon>Eukaryota</taxon>
        <taxon>Fungi</taxon>
        <taxon>Dikarya</taxon>
        <taxon>Ascomycota</taxon>
        <taxon>Pezizomycotina</taxon>
        <taxon>Dothideomycetes</taxon>
        <taxon>Dothideomycetes incertae sedis</taxon>
        <taxon>Coniosporium</taxon>
    </lineage>
</organism>
<evidence type="ECO:0000313" key="2">
    <source>
        <dbReference type="Proteomes" id="UP001186974"/>
    </source>
</evidence>
<gene>
    <name evidence="1" type="ORF">LTS18_004116</name>
</gene>
<accession>A0ACC3DST3</accession>
<sequence>MLPLILSSLLLSGAYASQNQERQVTNPLTIQTIDPSASAIISSLTAPLDSSYLSSIASSLASVRSDRTIYSAPSPPVITTAPINETAGVTGSVATMQTSPVVVTTAPINATAGVTGGVATIQTTPASAIPSGTSSGAATTRMRSSGGAAEDARGDSSTSSGPEMVSTAMAAPSNAVGGLAALAGVLGVAAAAL</sequence>
<comment type="caution">
    <text evidence="1">The sequence shown here is derived from an EMBL/GenBank/DDBJ whole genome shotgun (WGS) entry which is preliminary data.</text>
</comment>
<protein>
    <submittedName>
        <fullName evidence="1">Uncharacterized protein</fullName>
    </submittedName>
</protein>
<proteinExistence type="predicted"/>
<dbReference type="Proteomes" id="UP001186974">
    <property type="component" value="Unassembled WGS sequence"/>
</dbReference>
<reference evidence="1" key="1">
    <citation type="submission" date="2024-09" db="EMBL/GenBank/DDBJ databases">
        <title>Black Yeasts Isolated from many extreme environments.</title>
        <authorList>
            <person name="Coleine C."/>
            <person name="Stajich J.E."/>
            <person name="Selbmann L."/>
        </authorList>
    </citation>
    <scope>NUCLEOTIDE SEQUENCE</scope>
    <source>
        <strain evidence="1">CCFEE 5737</strain>
    </source>
</reference>